<proteinExistence type="predicted"/>
<protein>
    <submittedName>
        <fullName evidence="7">Mesoderm induction early response protein 1-like</fullName>
    </submittedName>
</protein>
<dbReference type="Proteomes" id="UP000695026">
    <property type="component" value="Unplaced"/>
</dbReference>
<dbReference type="GO" id="GO:0000122">
    <property type="term" value="P:negative regulation of transcription by RNA polymerase II"/>
    <property type="evidence" value="ECO:0007669"/>
    <property type="project" value="TreeGrafter"/>
</dbReference>
<keyword evidence="6" id="KW-1185">Reference proteome</keyword>
<dbReference type="InterPro" id="IPR040138">
    <property type="entry name" value="MIER/MTA"/>
</dbReference>
<keyword evidence="2" id="KW-0805">Transcription regulation</keyword>
<organism evidence="6 7">
    <name type="scientific">Python bivittatus</name>
    <name type="common">Burmese python</name>
    <name type="synonym">Python molurus bivittatus</name>
    <dbReference type="NCBI Taxonomy" id="176946"/>
    <lineage>
        <taxon>Eukaryota</taxon>
        <taxon>Metazoa</taxon>
        <taxon>Chordata</taxon>
        <taxon>Craniata</taxon>
        <taxon>Vertebrata</taxon>
        <taxon>Euteleostomi</taxon>
        <taxon>Lepidosauria</taxon>
        <taxon>Squamata</taxon>
        <taxon>Bifurcata</taxon>
        <taxon>Unidentata</taxon>
        <taxon>Episquamata</taxon>
        <taxon>Toxicofera</taxon>
        <taxon>Serpentes</taxon>
        <taxon>Henophidia</taxon>
        <taxon>Pythonidae</taxon>
        <taxon>Python</taxon>
    </lineage>
</organism>
<dbReference type="AlphaFoldDB" id="A0A9F2WBN6"/>
<feature type="compositionally biased region" description="Basic and acidic residues" evidence="4">
    <location>
        <begin position="133"/>
        <end position="144"/>
    </location>
</feature>
<evidence type="ECO:0000313" key="6">
    <source>
        <dbReference type="Proteomes" id="UP000695026"/>
    </source>
</evidence>
<dbReference type="GO" id="GO:0005654">
    <property type="term" value="C:nucleoplasm"/>
    <property type="evidence" value="ECO:0007669"/>
    <property type="project" value="TreeGrafter"/>
</dbReference>
<feature type="compositionally biased region" description="Basic and acidic residues" evidence="4">
    <location>
        <begin position="86"/>
        <end position="95"/>
    </location>
</feature>
<evidence type="ECO:0000256" key="2">
    <source>
        <dbReference type="ARBA" id="ARBA00023015"/>
    </source>
</evidence>
<dbReference type="GeneID" id="103052620"/>
<dbReference type="GO" id="GO:0003714">
    <property type="term" value="F:transcription corepressor activity"/>
    <property type="evidence" value="ECO:0007669"/>
    <property type="project" value="TreeGrafter"/>
</dbReference>
<dbReference type="InterPro" id="IPR045787">
    <property type="entry name" value="MIER1/3_C"/>
</dbReference>
<evidence type="ECO:0000313" key="7">
    <source>
        <dbReference type="RefSeq" id="XP_007436145.1"/>
    </source>
</evidence>
<dbReference type="PANTHER" id="PTHR10865:SF24">
    <property type="entry name" value="MESODERM INDUCTION EARLY RESPONSE PROTEIN 1"/>
    <property type="match status" value="1"/>
</dbReference>
<dbReference type="Pfam" id="PF19426">
    <property type="entry name" value="MIER1_3_C"/>
    <property type="match status" value="1"/>
</dbReference>
<reference evidence="7" key="1">
    <citation type="submission" date="2025-08" db="UniProtKB">
        <authorList>
            <consortium name="RefSeq"/>
        </authorList>
    </citation>
    <scope>IDENTIFICATION</scope>
    <source>
        <tissue evidence="7">Liver</tissue>
    </source>
</reference>
<dbReference type="GO" id="GO:0042826">
    <property type="term" value="F:histone deacetylase binding"/>
    <property type="evidence" value="ECO:0007669"/>
    <property type="project" value="TreeGrafter"/>
</dbReference>
<dbReference type="OrthoDB" id="5916873at2759"/>
<dbReference type="PANTHER" id="PTHR10865">
    <property type="entry name" value="METASTASIS-ASSOCIATED PROTEIN AND MESODERM INDUCTION EARLY RESPONSE PROTEIN"/>
    <property type="match status" value="1"/>
</dbReference>
<dbReference type="RefSeq" id="XP_007436145.1">
    <property type="nucleotide sequence ID" value="XM_007436083.2"/>
</dbReference>
<gene>
    <name evidence="7" type="primary">LOC103052620</name>
</gene>
<evidence type="ECO:0000259" key="5">
    <source>
        <dbReference type="Pfam" id="PF19426"/>
    </source>
</evidence>
<feature type="compositionally biased region" description="Polar residues" evidence="4">
    <location>
        <begin position="71"/>
        <end position="85"/>
    </location>
</feature>
<feature type="compositionally biased region" description="Polar residues" evidence="4">
    <location>
        <begin position="121"/>
        <end position="132"/>
    </location>
</feature>
<evidence type="ECO:0000256" key="4">
    <source>
        <dbReference type="SAM" id="MobiDB-lite"/>
    </source>
</evidence>
<accession>A0A9F2WBN6</accession>
<feature type="region of interest" description="Disordered" evidence="4">
    <location>
        <begin position="33"/>
        <end position="160"/>
    </location>
</feature>
<feature type="domain" description="Mesoderm induction early response protein 1/3 C-terminal" evidence="5">
    <location>
        <begin position="14"/>
        <end position="68"/>
    </location>
</feature>
<name>A0A9F2WBN6_PYTBI</name>
<dbReference type="KEGG" id="pbi:103052620"/>
<sequence>MWKKSERYDFFAQQTRFGKKKYNLHPGVTDYMDRLLDESESAASSRAPSPPPTTSNSSTSHSEREDSTTSNSNQNGVSTNGPSELSNKDDMKIEGLHLNGPTPGKKMHLVDFDTNGYEPENLSNHSKLPHSNTRNDLEDKNERPVKRRRINSNDKECTGSSEIFQEAVAHGNFEEQETVGD</sequence>
<keyword evidence="3" id="KW-0804">Transcription</keyword>
<keyword evidence="1" id="KW-0678">Repressor</keyword>
<dbReference type="OMA" id="AHGNFEE"/>
<evidence type="ECO:0000256" key="1">
    <source>
        <dbReference type="ARBA" id="ARBA00022491"/>
    </source>
</evidence>
<evidence type="ECO:0000256" key="3">
    <source>
        <dbReference type="ARBA" id="ARBA00023163"/>
    </source>
</evidence>